<feature type="domain" description="Glycosyltransferase subfamily 4-like N-terminal" evidence="2">
    <location>
        <begin position="40"/>
        <end position="156"/>
    </location>
</feature>
<reference evidence="3" key="1">
    <citation type="submission" date="2022-07" db="EMBL/GenBank/DDBJ databases">
        <title>Prevotella copri.</title>
        <authorList>
            <person name="Yang C."/>
        </authorList>
    </citation>
    <scope>NUCLEOTIDE SEQUENCE</scope>
    <source>
        <strain evidence="3">HF88</strain>
    </source>
</reference>
<dbReference type="Proteomes" id="UP001206014">
    <property type="component" value="Unassembled WGS sequence"/>
</dbReference>
<dbReference type="Pfam" id="PF13439">
    <property type="entry name" value="Glyco_transf_4"/>
    <property type="match status" value="1"/>
</dbReference>
<evidence type="ECO:0000313" key="3">
    <source>
        <dbReference type="EMBL" id="MCP9501723.1"/>
    </source>
</evidence>
<dbReference type="Pfam" id="PF00534">
    <property type="entry name" value="Glycos_transf_1"/>
    <property type="match status" value="1"/>
</dbReference>
<dbReference type="InterPro" id="IPR028098">
    <property type="entry name" value="Glyco_trans_4-like_N"/>
</dbReference>
<dbReference type="RefSeq" id="WP_234564349.1">
    <property type="nucleotide sequence ID" value="NZ_JAJTTD010000010.1"/>
</dbReference>
<dbReference type="InterPro" id="IPR001296">
    <property type="entry name" value="Glyco_trans_1"/>
</dbReference>
<dbReference type="SUPFAM" id="SSF53756">
    <property type="entry name" value="UDP-Glycosyltransferase/glycogen phosphorylase"/>
    <property type="match status" value="1"/>
</dbReference>
<gene>
    <name evidence="3" type="ORF">NND11_09195</name>
</gene>
<dbReference type="Gene3D" id="3.40.50.2000">
    <property type="entry name" value="Glycogen Phosphorylase B"/>
    <property type="match status" value="2"/>
</dbReference>
<accession>A0AAW5I2K9</accession>
<name>A0AAW5I2K9_9BACT</name>
<sequence length="347" mass="39769">MNTKNVLTIGIDFNVVHGGVAAVESVYSSFYEPFNHVATVVDYGCARKLLTFFKAYIQFWKWMLFHREIKIVHVHGASDASFWRKRIFINLAKMFGKKVVFHCHGAEFQRFATRHKKAVLKTITKCDCIIALSNSWKEWFEKTTHHKNVIVVKNVISPPRVKKVKHDDFVLLFLGRLGERKGIYDLLDVLIKHRSEFEGKIRFVFGGDGDVVQVNEIIKHNGLENIAVFQGWVNGEKKERLLNMADAYILPSYNEGLPISILEAMSYSLPIISTNVGGIPEILKNGENGFIMSPGDKDAMYRAILELMNNEKLRLDMGKASYSKVQEHMPGFVERQLNDLYRSLLNE</sequence>
<dbReference type="AlphaFoldDB" id="A0AAW5I2K9"/>
<dbReference type="EMBL" id="JANDXR010000010">
    <property type="protein sequence ID" value="MCP9501723.1"/>
    <property type="molecule type" value="Genomic_DNA"/>
</dbReference>
<comment type="caution">
    <text evidence="3">The sequence shown here is derived from an EMBL/GenBank/DDBJ whole genome shotgun (WGS) entry which is preliminary data.</text>
</comment>
<feature type="domain" description="Glycosyl transferase family 1" evidence="1">
    <location>
        <begin position="162"/>
        <end position="322"/>
    </location>
</feature>
<dbReference type="GO" id="GO:0016757">
    <property type="term" value="F:glycosyltransferase activity"/>
    <property type="evidence" value="ECO:0007669"/>
    <property type="project" value="InterPro"/>
</dbReference>
<evidence type="ECO:0000259" key="2">
    <source>
        <dbReference type="Pfam" id="PF13439"/>
    </source>
</evidence>
<evidence type="ECO:0000259" key="1">
    <source>
        <dbReference type="Pfam" id="PF00534"/>
    </source>
</evidence>
<evidence type="ECO:0000313" key="4">
    <source>
        <dbReference type="Proteomes" id="UP001206014"/>
    </source>
</evidence>
<dbReference type="CDD" id="cd03801">
    <property type="entry name" value="GT4_PimA-like"/>
    <property type="match status" value="1"/>
</dbReference>
<organism evidence="3 4">
    <name type="scientific">Segatella copri</name>
    <dbReference type="NCBI Taxonomy" id="165179"/>
    <lineage>
        <taxon>Bacteria</taxon>
        <taxon>Pseudomonadati</taxon>
        <taxon>Bacteroidota</taxon>
        <taxon>Bacteroidia</taxon>
        <taxon>Bacteroidales</taxon>
        <taxon>Prevotellaceae</taxon>
        <taxon>Segatella</taxon>
    </lineage>
</organism>
<dbReference type="PANTHER" id="PTHR12526">
    <property type="entry name" value="GLYCOSYLTRANSFERASE"/>
    <property type="match status" value="1"/>
</dbReference>
<proteinExistence type="predicted"/>
<protein>
    <submittedName>
        <fullName evidence="3">Glycosyltransferase family 4 protein</fullName>
    </submittedName>
</protein>